<sequence length="109" mass="11751">VGILDDKNLLITGVLTDASLAFAVARLAQEQGAEVVLTGAGRGLRLTQRTARKLPVEPEVLEFDVTSAEQAEALQRHLADRWGRVDGALHAIGFAPEVCLGEDFMAARW</sequence>
<reference evidence="1" key="1">
    <citation type="submission" date="2018-05" db="EMBL/GenBank/DDBJ databases">
        <authorList>
            <person name="Lanie J.A."/>
            <person name="Ng W.-L."/>
            <person name="Kazmierczak K.M."/>
            <person name="Andrzejewski T.M."/>
            <person name="Davidsen T.M."/>
            <person name="Wayne K.J."/>
            <person name="Tettelin H."/>
            <person name="Glass J.I."/>
            <person name="Rusch D."/>
            <person name="Podicherti R."/>
            <person name="Tsui H.-C.T."/>
            <person name="Winkler M.E."/>
        </authorList>
    </citation>
    <scope>NUCLEOTIDE SEQUENCE</scope>
</reference>
<dbReference type="Gene3D" id="3.40.50.720">
    <property type="entry name" value="NAD(P)-binding Rossmann-like Domain"/>
    <property type="match status" value="1"/>
</dbReference>
<accession>A0A382U7P4</accession>
<dbReference type="InterPro" id="IPR036291">
    <property type="entry name" value="NAD(P)-bd_dom_sf"/>
</dbReference>
<feature type="non-terminal residue" evidence="1">
    <location>
        <position position="1"/>
    </location>
</feature>
<dbReference type="SUPFAM" id="SSF51735">
    <property type="entry name" value="NAD(P)-binding Rossmann-fold domains"/>
    <property type="match status" value="1"/>
</dbReference>
<dbReference type="AlphaFoldDB" id="A0A382U7P4"/>
<proteinExistence type="predicted"/>
<evidence type="ECO:0000313" key="1">
    <source>
        <dbReference type="EMBL" id="SVD29997.1"/>
    </source>
</evidence>
<gene>
    <name evidence="1" type="ORF">METZ01_LOCUS382851</name>
</gene>
<dbReference type="InterPro" id="IPR002347">
    <property type="entry name" value="SDR_fam"/>
</dbReference>
<feature type="non-terminal residue" evidence="1">
    <location>
        <position position="109"/>
    </location>
</feature>
<protein>
    <submittedName>
        <fullName evidence="1">Uncharacterized protein</fullName>
    </submittedName>
</protein>
<name>A0A382U7P4_9ZZZZ</name>
<organism evidence="1">
    <name type="scientific">marine metagenome</name>
    <dbReference type="NCBI Taxonomy" id="408172"/>
    <lineage>
        <taxon>unclassified sequences</taxon>
        <taxon>metagenomes</taxon>
        <taxon>ecological metagenomes</taxon>
    </lineage>
</organism>
<dbReference type="Pfam" id="PF13561">
    <property type="entry name" value="adh_short_C2"/>
    <property type="match status" value="1"/>
</dbReference>
<dbReference type="EMBL" id="UINC01141953">
    <property type="protein sequence ID" value="SVD29997.1"/>
    <property type="molecule type" value="Genomic_DNA"/>
</dbReference>